<sequence>MKLFPFYTLILSISCVWSQTTLQNPETLRRTQKSTIHIGSQTPVKNQGNGNTCSAFGVAAALEVLPNMPKDISENFLYSAQKYEQLETNIGVTKGNFLKSYIKSLPKYGILTEAELPYPEILAETWNENDPEILKALKESTTGPVSFLYKYKSIAKLLSLDSFEYLGQVDSKNVKHLQYLLDSGVKAIPVSYELYIPAWKSFKSQKYTTITPNEGYGILMQDGSYKKYSDIKKLYPDINTRINNRSVTFSRTVVPTANYNPYGGHVVTIVGYDSEGFIIKNSWGADWRYYGYERISYDYHEIFAYEALILRRVSYKK</sequence>
<comment type="caution">
    <text evidence="3">The sequence shown here is derived from an EMBL/GenBank/DDBJ whole genome shotgun (WGS) entry which is preliminary data.</text>
</comment>
<feature type="domain" description="Peptidase C1A papain C-terminal" evidence="2">
    <location>
        <begin position="42"/>
        <end position="300"/>
    </location>
</feature>
<dbReference type="GO" id="GO:0008234">
    <property type="term" value="F:cysteine-type peptidase activity"/>
    <property type="evidence" value="ECO:0007669"/>
    <property type="project" value="InterPro"/>
</dbReference>
<comment type="similarity">
    <text evidence="1">Belongs to the peptidase C1 family.</text>
</comment>
<organism evidence="3 4">
    <name type="scientific">Kordia algicida OT-1</name>
    <dbReference type="NCBI Taxonomy" id="391587"/>
    <lineage>
        <taxon>Bacteria</taxon>
        <taxon>Pseudomonadati</taxon>
        <taxon>Bacteroidota</taxon>
        <taxon>Flavobacteriia</taxon>
        <taxon>Flavobacteriales</taxon>
        <taxon>Flavobacteriaceae</taxon>
        <taxon>Kordia</taxon>
    </lineage>
</organism>
<dbReference type="PROSITE" id="PS51257">
    <property type="entry name" value="PROKAR_LIPOPROTEIN"/>
    <property type="match status" value="1"/>
</dbReference>
<evidence type="ECO:0000259" key="2">
    <source>
        <dbReference type="Pfam" id="PF00112"/>
    </source>
</evidence>
<gene>
    <name evidence="3" type="ORF">KAOT1_17688</name>
</gene>
<evidence type="ECO:0000313" key="4">
    <source>
        <dbReference type="Proteomes" id="UP000002945"/>
    </source>
</evidence>
<dbReference type="STRING" id="391587.KAOT1_17688"/>
<dbReference type="Gene3D" id="3.90.70.10">
    <property type="entry name" value="Cysteine proteinases"/>
    <property type="match status" value="2"/>
</dbReference>
<accession>A9DT36</accession>
<dbReference type="AlphaFoldDB" id="A9DT36"/>
<dbReference type="PANTHER" id="PTHR12411">
    <property type="entry name" value="CYSTEINE PROTEASE FAMILY C1-RELATED"/>
    <property type="match status" value="1"/>
</dbReference>
<dbReference type="InterPro" id="IPR000668">
    <property type="entry name" value="Peptidase_C1A_C"/>
</dbReference>
<evidence type="ECO:0000256" key="1">
    <source>
        <dbReference type="ARBA" id="ARBA00008455"/>
    </source>
</evidence>
<dbReference type="OrthoDB" id="3648721at2"/>
<dbReference type="EMBL" id="ABIB01000003">
    <property type="protein sequence ID" value="EDP97019.1"/>
    <property type="molecule type" value="Genomic_DNA"/>
</dbReference>
<dbReference type="Pfam" id="PF00112">
    <property type="entry name" value="Peptidase_C1"/>
    <property type="match status" value="1"/>
</dbReference>
<dbReference type="eggNOG" id="COG4870">
    <property type="taxonomic scope" value="Bacteria"/>
</dbReference>
<dbReference type="Proteomes" id="UP000002945">
    <property type="component" value="Unassembled WGS sequence"/>
</dbReference>
<dbReference type="InterPro" id="IPR038765">
    <property type="entry name" value="Papain-like_cys_pep_sf"/>
</dbReference>
<dbReference type="InterPro" id="IPR013128">
    <property type="entry name" value="Peptidase_C1A"/>
</dbReference>
<dbReference type="HOGENOM" id="CLU_876557_0_0_10"/>
<dbReference type="GO" id="GO:0006508">
    <property type="term" value="P:proteolysis"/>
    <property type="evidence" value="ECO:0007669"/>
    <property type="project" value="InterPro"/>
</dbReference>
<proteinExistence type="inferred from homology"/>
<dbReference type="CDD" id="cd02619">
    <property type="entry name" value="Peptidase_C1"/>
    <property type="match status" value="1"/>
</dbReference>
<dbReference type="SUPFAM" id="SSF54001">
    <property type="entry name" value="Cysteine proteinases"/>
    <property type="match status" value="1"/>
</dbReference>
<keyword evidence="4" id="KW-1185">Reference proteome</keyword>
<name>A9DT36_9FLAO</name>
<reference evidence="3 4" key="1">
    <citation type="journal article" date="2011" name="J. Bacteriol.">
        <title>Genome sequence of the algicidal bacterium Kordia algicida OT-1.</title>
        <authorList>
            <person name="Lee H.S."/>
            <person name="Kang S.G."/>
            <person name="Kwon K.K."/>
            <person name="Lee J.H."/>
            <person name="Kim S.J."/>
        </authorList>
    </citation>
    <scope>NUCLEOTIDE SEQUENCE [LARGE SCALE GENOMIC DNA]</scope>
    <source>
        <strain evidence="3 4">OT-1</strain>
    </source>
</reference>
<dbReference type="RefSeq" id="WP_007096072.1">
    <property type="nucleotide sequence ID" value="NZ_CP142125.1"/>
</dbReference>
<evidence type="ECO:0000313" key="3">
    <source>
        <dbReference type="EMBL" id="EDP97019.1"/>
    </source>
</evidence>
<protein>
    <recommendedName>
        <fullName evidence="2">Peptidase C1A papain C-terminal domain-containing protein</fullName>
    </recommendedName>
</protein>